<comment type="similarity">
    <text evidence="8">Belongs to the small Tim family.</text>
</comment>
<protein>
    <recommendedName>
        <fullName evidence="8">Mitochondrial import inner membrane translocase subunit</fullName>
    </recommendedName>
</protein>
<reference evidence="10 11" key="1">
    <citation type="submission" date="2023-03" db="EMBL/GenBank/DDBJ databases">
        <title>High recombination rates correlate with genetic variation in Cardiocondyla obscurior ants.</title>
        <authorList>
            <person name="Errbii M."/>
        </authorList>
    </citation>
    <scope>NUCLEOTIDE SEQUENCE [LARGE SCALE GENOMIC DNA]</scope>
    <source>
        <strain evidence="10">Alpha-2009</strain>
        <tissue evidence="10">Whole body</tissue>
    </source>
</reference>
<dbReference type="AlphaFoldDB" id="A0AAW2EN33"/>
<dbReference type="InterPro" id="IPR035427">
    <property type="entry name" value="Tim10-like_dom_sf"/>
</dbReference>
<comment type="domain">
    <text evidence="8">The twin CX3C motif contains 4 conserved Cys residues that form 2 disulfide bonds in the mitochondrial intermembrane space.</text>
</comment>
<dbReference type="GO" id="GO:0015031">
    <property type="term" value="P:protein transport"/>
    <property type="evidence" value="ECO:0007669"/>
    <property type="project" value="UniProtKB-KW"/>
</dbReference>
<evidence type="ECO:0000256" key="8">
    <source>
        <dbReference type="RuleBase" id="RU367043"/>
    </source>
</evidence>
<keyword evidence="8" id="KW-0472">Membrane</keyword>
<comment type="function">
    <text evidence="8">Mitochondrial intermembrane chaperone that participates in the import and insertion of some multi-pass transmembrane proteins into the mitochondrial inner membrane. Also required for the transfer of beta-barrel precursors from the TOM complex to the sorting and assembly machinery (SAM complex) of the outer membrane. Acts as a chaperone-like protein that protects the hydrophobic precursors from aggregation and guide them through the mitochondrial intermembrane space.</text>
</comment>
<evidence type="ECO:0000259" key="9">
    <source>
        <dbReference type="Pfam" id="PF02953"/>
    </source>
</evidence>
<evidence type="ECO:0000313" key="10">
    <source>
        <dbReference type="EMBL" id="KAL0103470.1"/>
    </source>
</evidence>
<dbReference type="Pfam" id="PF02953">
    <property type="entry name" value="zf-Tim10_DDP"/>
    <property type="match status" value="1"/>
</dbReference>
<keyword evidence="7 8" id="KW-1015">Disulfide bond</keyword>
<keyword evidence="8" id="KW-0999">Mitochondrion inner membrane</keyword>
<dbReference type="GO" id="GO:0005743">
    <property type="term" value="C:mitochondrial inner membrane"/>
    <property type="evidence" value="ECO:0007669"/>
    <property type="project" value="UniProtKB-SubCell"/>
</dbReference>
<keyword evidence="4 8" id="KW-0653">Protein transport</keyword>
<gene>
    <name evidence="10" type="ORF">PUN28_017608</name>
</gene>
<evidence type="ECO:0000256" key="7">
    <source>
        <dbReference type="ARBA" id="ARBA00023157"/>
    </source>
</evidence>
<evidence type="ECO:0000256" key="3">
    <source>
        <dbReference type="ARBA" id="ARBA00022833"/>
    </source>
</evidence>
<keyword evidence="11" id="KW-1185">Reference proteome</keyword>
<evidence type="ECO:0000256" key="4">
    <source>
        <dbReference type="ARBA" id="ARBA00022927"/>
    </source>
</evidence>
<dbReference type="InterPro" id="IPR004217">
    <property type="entry name" value="Tim10-like"/>
</dbReference>
<sequence length="98" mass="11589">MDALQLRNFKDFLLLYNQMSEMCFKKCANTFLSRQVTSDEDLCVNNCALKYIHANHKIMEIFMEVQPMMVRKRMEEINAQQSTLEAQNQQIKVEPNPQ</sequence>
<accession>A0AAW2EN33</accession>
<comment type="subcellular location">
    <subcellularLocation>
        <location evidence="8">Mitochondrion inner membrane</location>
        <topology evidence="8">Peripheral membrane protein</topology>
        <orientation evidence="8">Intermembrane side</orientation>
    </subcellularLocation>
</comment>
<comment type="subunit">
    <text evidence="8">Heterohexamer.</text>
</comment>
<keyword evidence="2" id="KW-0479">Metal-binding</keyword>
<dbReference type="PANTHER" id="PTHR13172">
    <property type="entry name" value="MITOCHONDRIAL IMPORT INNER MEMBRANE TRANSLOCASE SUBUNIT TIM9B"/>
    <property type="match status" value="1"/>
</dbReference>
<keyword evidence="3" id="KW-0862">Zinc</keyword>
<dbReference type="GO" id="GO:0046872">
    <property type="term" value="F:metal ion binding"/>
    <property type="evidence" value="ECO:0007669"/>
    <property type="project" value="UniProtKB-KW"/>
</dbReference>
<keyword evidence="1 8" id="KW-0813">Transport</keyword>
<evidence type="ECO:0000256" key="5">
    <source>
        <dbReference type="ARBA" id="ARBA00023010"/>
    </source>
</evidence>
<evidence type="ECO:0000256" key="2">
    <source>
        <dbReference type="ARBA" id="ARBA00022723"/>
    </source>
</evidence>
<name>A0AAW2EN33_9HYME</name>
<dbReference type="Proteomes" id="UP001430953">
    <property type="component" value="Unassembled WGS sequence"/>
</dbReference>
<proteinExistence type="inferred from homology"/>
<evidence type="ECO:0000256" key="1">
    <source>
        <dbReference type="ARBA" id="ARBA00022448"/>
    </source>
</evidence>
<feature type="domain" description="Tim10-like" evidence="9">
    <location>
        <begin position="4"/>
        <end position="63"/>
    </location>
</feature>
<evidence type="ECO:0000313" key="11">
    <source>
        <dbReference type="Proteomes" id="UP001430953"/>
    </source>
</evidence>
<dbReference type="EMBL" id="JADYXP020000021">
    <property type="protein sequence ID" value="KAL0103470.1"/>
    <property type="molecule type" value="Genomic_DNA"/>
</dbReference>
<keyword evidence="6 8" id="KW-0496">Mitochondrion</keyword>
<comment type="caution">
    <text evidence="10">The sequence shown here is derived from an EMBL/GenBank/DDBJ whole genome shotgun (WGS) entry which is preliminary data.</text>
</comment>
<evidence type="ECO:0000256" key="6">
    <source>
        <dbReference type="ARBA" id="ARBA00023128"/>
    </source>
</evidence>
<keyword evidence="8" id="KW-0143">Chaperone</keyword>
<organism evidence="10 11">
    <name type="scientific">Cardiocondyla obscurior</name>
    <dbReference type="NCBI Taxonomy" id="286306"/>
    <lineage>
        <taxon>Eukaryota</taxon>
        <taxon>Metazoa</taxon>
        <taxon>Ecdysozoa</taxon>
        <taxon>Arthropoda</taxon>
        <taxon>Hexapoda</taxon>
        <taxon>Insecta</taxon>
        <taxon>Pterygota</taxon>
        <taxon>Neoptera</taxon>
        <taxon>Endopterygota</taxon>
        <taxon>Hymenoptera</taxon>
        <taxon>Apocrita</taxon>
        <taxon>Aculeata</taxon>
        <taxon>Formicoidea</taxon>
        <taxon>Formicidae</taxon>
        <taxon>Myrmicinae</taxon>
        <taxon>Cardiocondyla</taxon>
    </lineage>
</organism>
<dbReference type="InterPro" id="IPR050673">
    <property type="entry name" value="Mito_inner_translocase_sub"/>
</dbReference>
<dbReference type="SUPFAM" id="SSF144122">
    <property type="entry name" value="Tim10-like"/>
    <property type="match status" value="1"/>
</dbReference>
<dbReference type="Gene3D" id="1.10.287.810">
    <property type="entry name" value="Mitochondrial import inner membrane translocase subunit tim13 like domains"/>
    <property type="match status" value="1"/>
</dbReference>
<keyword evidence="5 8" id="KW-0811">Translocation</keyword>